<feature type="chain" id="PRO_5043011295" evidence="1">
    <location>
        <begin position="21"/>
        <end position="106"/>
    </location>
</feature>
<feature type="signal peptide" evidence="1">
    <location>
        <begin position="1"/>
        <end position="20"/>
    </location>
</feature>
<keyword evidence="3" id="KW-1185">Reference proteome</keyword>
<evidence type="ECO:0000313" key="2">
    <source>
        <dbReference type="EMBL" id="KAK7294436.1"/>
    </source>
</evidence>
<keyword evidence="1" id="KW-0732">Signal</keyword>
<accession>A0AAN9JAE2</accession>
<gene>
    <name evidence="2" type="ORF">RJT34_17325</name>
</gene>
<evidence type="ECO:0000256" key="1">
    <source>
        <dbReference type="SAM" id="SignalP"/>
    </source>
</evidence>
<organism evidence="2 3">
    <name type="scientific">Clitoria ternatea</name>
    <name type="common">Butterfly pea</name>
    <dbReference type="NCBI Taxonomy" id="43366"/>
    <lineage>
        <taxon>Eukaryota</taxon>
        <taxon>Viridiplantae</taxon>
        <taxon>Streptophyta</taxon>
        <taxon>Embryophyta</taxon>
        <taxon>Tracheophyta</taxon>
        <taxon>Spermatophyta</taxon>
        <taxon>Magnoliopsida</taxon>
        <taxon>eudicotyledons</taxon>
        <taxon>Gunneridae</taxon>
        <taxon>Pentapetalae</taxon>
        <taxon>rosids</taxon>
        <taxon>fabids</taxon>
        <taxon>Fabales</taxon>
        <taxon>Fabaceae</taxon>
        <taxon>Papilionoideae</taxon>
        <taxon>50 kb inversion clade</taxon>
        <taxon>NPAAA clade</taxon>
        <taxon>indigoferoid/millettioid clade</taxon>
        <taxon>Phaseoleae</taxon>
        <taxon>Clitoria</taxon>
    </lineage>
</organism>
<sequence>MFRLKLTLFHIASILSHCSSIFAIAEEHRFNGGREYPQEINVVTVMFGEDGLGGALGLWFGDAGTVFVELGGGGGGSNSEGWREGMIEEEGEREWPALLEEEEGLE</sequence>
<dbReference type="Proteomes" id="UP001359559">
    <property type="component" value="Unassembled WGS sequence"/>
</dbReference>
<comment type="caution">
    <text evidence="2">The sequence shown here is derived from an EMBL/GenBank/DDBJ whole genome shotgun (WGS) entry which is preliminary data.</text>
</comment>
<name>A0AAN9JAE2_CLITE</name>
<dbReference type="AlphaFoldDB" id="A0AAN9JAE2"/>
<reference evidence="2 3" key="1">
    <citation type="submission" date="2024-01" db="EMBL/GenBank/DDBJ databases">
        <title>The genomes of 5 underutilized Papilionoideae crops provide insights into root nodulation and disease resistance.</title>
        <authorList>
            <person name="Yuan L."/>
        </authorList>
    </citation>
    <scope>NUCLEOTIDE SEQUENCE [LARGE SCALE GENOMIC DNA]</scope>
    <source>
        <strain evidence="2">LY-2023</strain>
        <tissue evidence="2">Leaf</tissue>
    </source>
</reference>
<evidence type="ECO:0000313" key="3">
    <source>
        <dbReference type="Proteomes" id="UP001359559"/>
    </source>
</evidence>
<protein>
    <submittedName>
        <fullName evidence="2">Uncharacterized protein</fullName>
    </submittedName>
</protein>
<dbReference type="EMBL" id="JAYKXN010000004">
    <property type="protein sequence ID" value="KAK7294436.1"/>
    <property type="molecule type" value="Genomic_DNA"/>
</dbReference>
<proteinExistence type="predicted"/>